<dbReference type="PANTHER" id="PTHR46268">
    <property type="entry name" value="STRESS RESPONSE PROTEIN NHAX"/>
    <property type="match status" value="1"/>
</dbReference>
<dbReference type="SUPFAM" id="SSF52402">
    <property type="entry name" value="Adenine nucleotide alpha hydrolases-like"/>
    <property type="match status" value="1"/>
</dbReference>
<dbReference type="InterPro" id="IPR014729">
    <property type="entry name" value="Rossmann-like_a/b/a_fold"/>
</dbReference>
<organism evidence="3 4">
    <name type="scientific">Thermaerobacter subterraneus DSM 13965</name>
    <dbReference type="NCBI Taxonomy" id="867903"/>
    <lineage>
        <taxon>Bacteria</taxon>
        <taxon>Bacillati</taxon>
        <taxon>Bacillota</taxon>
        <taxon>Clostridia</taxon>
        <taxon>Eubacteriales</taxon>
        <taxon>Clostridiales Family XVII. Incertae Sedis</taxon>
        <taxon>Thermaerobacter</taxon>
    </lineage>
</organism>
<comment type="caution">
    <text evidence="3">The sequence shown here is derived from an EMBL/GenBank/DDBJ whole genome shotgun (WGS) entry which is preliminary data.</text>
</comment>
<proteinExistence type="inferred from homology"/>
<name>K6PQQ9_9FIRM</name>
<evidence type="ECO:0000313" key="3">
    <source>
        <dbReference type="EMBL" id="EKP95277.1"/>
    </source>
</evidence>
<dbReference type="InterPro" id="IPR006015">
    <property type="entry name" value="Universal_stress_UspA"/>
</dbReference>
<comment type="similarity">
    <text evidence="1">Belongs to the universal stress protein A family.</text>
</comment>
<dbReference type="Pfam" id="PF00582">
    <property type="entry name" value="Usp"/>
    <property type="match status" value="1"/>
</dbReference>
<dbReference type="STRING" id="867903.ThesuDRAFT_01022"/>
<evidence type="ECO:0000313" key="4">
    <source>
        <dbReference type="Proteomes" id="UP000005710"/>
    </source>
</evidence>
<protein>
    <submittedName>
        <fullName evidence="3">Universal stress protein UspA-like protein</fullName>
    </submittedName>
</protein>
<evidence type="ECO:0000259" key="2">
    <source>
        <dbReference type="Pfam" id="PF00582"/>
    </source>
</evidence>
<sequence>MIQRILIAADGAGDALRLTRAVRELFPQGGGATATILQVLAPPVPPALSNPLAPPLTAGDDLLVLGEANARRDLEPARDELAAAGFRAEVDVATGAAGEEICRYARAGGYQLIVVGRRGLGRLQEVLLGSVSEYVLRHTRLPVLVIQQEQPARNE</sequence>
<feature type="domain" description="UspA" evidence="2">
    <location>
        <begin position="1"/>
        <end position="146"/>
    </location>
</feature>
<evidence type="ECO:0000256" key="1">
    <source>
        <dbReference type="ARBA" id="ARBA00008791"/>
    </source>
</evidence>
<dbReference type="PANTHER" id="PTHR46268:SF8">
    <property type="entry name" value="UNIVERSAL STRESS PROTEIN SLL1388"/>
    <property type="match status" value="1"/>
</dbReference>
<dbReference type="eggNOG" id="COG0589">
    <property type="taxonomic scope" value="Bacteria"/>
</dbReference>
<dbReference type="CDD" id="cd00293">
    <property type="entry name" value="USP-like"/>
    <property type="match status" value="1"/>
</dbReference>
<dbReference type="EMBL" id="AENY02000002">
    <property type="protein sequence ID" value="EKP95277.1"/>
    <property type="molecule type" value="Genomic_DNA"/>
</dbReference>
<dbReference type="OrthoDB" id="9794782at2"/>
<dbReference type="Proteomes" id="UP000005710">
    <property type="component" value="Unassembled WGS sequence"/>
</dbReference>
<dbReference type="PRINTS" id="PR01438">
    <property type="entry name" value="UNVRSLSTRESS"/>
</dbReference>
<gene>
    <name evidence="3" type="ORF">ThesuDRAFT_01022</name>
</gene>
<dbReference type="Gene3D" id="3.40.50.620">
    <property type="entry name" value="HUPs"/>
    <property type="match status" value="1"/>
</dbReference>
<reference evidence="3" key="2">
    <citation type="submission" date="2012-10" db="EMBL/GenBank/DDBJ databases">
        <title>Improved high-quality draft of Thermaerobacter subterraneus C21, DSM 13965.</title>
        <authorList>
            <consortium name="DOE Joint Genome Institute"/>
            <person name="Eisen J."/>
            <person name="Huntemann M."/>
            <person name="Wei C.-L."/>
            <person name="Han J."/>
            <person name="Detter J.C."/>
            <person name="Han C."/>
            <person name="Tapia R."/>
            <person name="Chen A."/>
            <person name="Kyrpides N."/>
            <person name="Mavromatis K."/>
            <person name="Markowitz V."/>
            <person name="Szeto E."/>
            <person name="Ivanova N."/>
            <person name="Mikhailova N."/>
            <person name="Ovchinnikova G."/>
            <person name="Pagani I."/>
            <person name="Pati A."/>
            <person name="Goodwin L."/>
            <person name="Nordberg H.P."/>
            <person name="Cantor M.N."/>
            <person name="Hua S.X."/>
            <person name="Woyke T."/>
            <person name="Eisen J."/>
            <person name="Klenk H.-P."/>
        </authorList>
    </citation>
    <scope>NUCLEOTIDE SEQUENCE [LARGE SCALE GENOMIC DNA]</scope>
    <source>
        <strain evidence="3">DSM 13965</strain>
    </source>
</reference>
<keyword evidence="4" id="KW-1185">Reference proteome</keyword>
<reference evidence="3" key="1">
    <citation type="submission" date="2010-10" db="EMBL/GenBank/DDBJ databases">
        <authorList>
            <consortium name="US DOE Joint Genome Institute (JGI-PGF)"/>
            <person name="Lucas S."/>
            <person name="Copeland A."/>
            <person name="Lapidus A."/>
            <person name="Bruce D."/>
            <person name="Goodwin L."/>
            <person name="Pitluck S."/>
            <person name="Kyrpides N."/>
            <person name="Mavromatis K."/>
            <person name="Detter J.C."/>
            <person name="Han C."/>
            <person name="Land M."/>
            <person name="Hauser L."/>
            <person name="Markowitz V."/>
            <person name="Cheng J.-F."/>
            <person name="Hugenholtz P."/>
            <person name="Woyke T."/>
            <person name="Wu D."/>
            <person name="Pukall R."/>
            <person name="Wahrenburg C."/>
            <person name="Brambilla E."/>
            <person name="Klenk H.-P."/>
            <person name="Eisen J.A."/>
        </authorList>
    </citation>
    <scope>NUCLEOTIDE SEQUENCE [LARGE SCALE GENOMIC DNA]</scope>
    <source>
        <strain evidence="3">DSM 13965</strain>
    </source>
</reference>
<dbReference type="HOGENOM" id="CLU_049301_16_2_9"/>
<accession>K6PQQ9</accession>
<dbReference type="AlphaFoldDB" id="K6PQQ9"/>
<dbReference type="RefSeq" id="WP_006903288.1">
    <property type="nucleotide sequence ID" value="NZ_JH976535.1"/>
</dbReference>
<dbReference type="InterPro" id="IPR006016">
    <property type="entry name" value="UspA"/>
</dbReference>